<keyword evidence="8" id="KW-1185">Reference proteome</keyword>
<gene>
    <name evidence="7" type="ORF">CYCCA115_LOCUS8207</name>
</gene>
<evidence type="ECO:0000256" key="5">
    <source>
        <dbReference type="SAM" id="MobiDB-lite"/>
    </source>
</evidence>
<evidence type="ECO:0000256" key="2">
    <source>
        <dbReference type="ARBA" id="ARBA00022539"/>
    </source>
</evidence>
<organism evidence="7 8">
    <name type="scientific">Cylindrotheca closterium</name>
    <dbReference type="NCBI Taxonomy" id="2856"/>
    <lineage>
        <taxon>Eukaryota</taxon>
        <taxon>Sar</taxon>
        <taxon>Stramenopiles</taxon>
        <taxon>Ochrophyta</taxon>
        <taxon>Bacillariophyta</taxon>
        <taxon>Bacillariophyceae</taxon>
        <taxon>Bacillariophycidae</taxon>
        <taxon>Bacillariales</taxon>
        <taxon>Bacillariaceae</taxon>
        <taxon>Cylindrotheca</taxon>
    </lineage>
</organism>
<evidence type="ECO:0000256" key="3">
    <source>
        <dbReference type="ARBA" id="ARBA00022679"/>
    </source>
</evidence>
<sequence>MLAPFARSLTYMLALQMMANTNTTKEAVQKPPPSLYKRVLPDSCTAFSSSSGKRIFASALAHNGLKSFYSLIQQFTTQSEPAYCGLTTLVLILNALSVDPLINWKGPWRWYSEELLNCCLPLEEIKTSGITIMDFACLARCQGLQVEMTYAEEDGLSKFRQAVKEACVESSPSSFPSDGLFDRNQQESSINTPSPDEKLDKVLAVSYSRKVLSQTGSGHFSPIAAYDPESDQVLILDTARFKYGAHWTKLELLYDAMKPIDTTSGKSRGYALLSFPDDKFGCCRLSSKSEATAVQPMSLLFSTKLSQSPARKKYKDFLNKLTQNVTLDMVVDYWTQSPDTSVWDILKPLSVPENQDQRESVNALHRLIDDAWENIDGTHEAHYEELIQQESNGKAAKGHTNILHSIFVVFLASLEERSRNAIVRQAQHDKKTHSDLSIEQLLNEASLIATEIETSDQNDTGCPKKRCCKKRRLERWESKATT</sequence>
<feature type="domain" description="Peptidase C83" evidence="6">
    <location>
        <begin position="30"/>
        <end position="278"/>
    </location>
</feature>
<dbReference type="PROSITE" id="PS51443">
    <property type="entry name" value="PCS"/>
    <property type="match status" value="1"/>
</dbReference>
<dbReference type="EC" id="2.3.2.15" evidence="1"/>
<dbReference type="GO" id="GO:0016756">
    <property type="term" value="F:glutathione gamma-glutamylcysteinyltransferase activity"/>
    <property type="evidence" value="ECO:0007669"/>
    <property type="project" value="UniProtKB-EC"/>
</dbReference>
<dbReference type="GO" id="GO:0046872">
    <property type="term" value="F:metal ion binding"/>
    <property type="evidence" value="ECO:0007669"/>
    <property type="project" value="UniProtKB-KW"/>
</dbReference>
<dbReference type="EMBL" id="CAKOGP040001112">
    <property type="protein sequence ID" value="CAJ1942960.1"/>
    <property type="molecule type" value="Genomic_DNA"/>
</dbReference>
<dbReference type="InterPro" id="IPR040409">
    <property type="entry name" value="PCS-like"/>
</dbReference>
<dbReference type="InterPro" id="IPR038765">
    <property type="entry name" value="Papain-like_cys_pep_sf"/>
</dbReference>
<feature type="region of interest" description="Disordered" evidence="5">
    <location>
        <begin position="170"/>
        <end position="196"/>
    </location>
</feature>
<keyword evidence="4" id="KW-0479">Metal-binding</keyword>
<dbReference type="Gene3D" id="3.90.70.30">
    <property type="entry name" value="Phytochelatin synthase, N-terminal domain"/>
    <property type="match status" value="1"/>
</dbReference>
<dbReference type="InterPro" id="IPR038156">
    <property type="entry name" value="PCS_N_sf"/>
</dbReference>
<reference evidence="7" key="1">
    <citation type="submission" date="2023-08" db="EMBL/GenBank/DDBJ databases">
        <authorList>
            <person name="Audoor S."/>
            <person name="Bilcke G."/>
        </authorList>
    </citation>
    <scope>NUCLEOTIDE SEQUENCE</scope>
</reference>
<dbReference type="Proteomes" id="UP001295423">
    <property type="component" value="Unassembled WGS sequence"/>
</dbReference>
<keyword evidence="3" id="KW-0808">Transferase</keyword>
<name>A0AAD2CQP0_9STRA</name>
<evidence type="ECO:0000256" key="1">
    <source>
        <dbReference type="ARBA" id="ARBA00012468"/>
    </source>
</evidence>
<dbReference type="AlphaFoldDB" id="A0AAD2CQP0"/>
<dbReference type="GO" id="GO:0010038">
    <property type="term" value="P:response to metal ion"/>
    <property type="evidence" value="ECO:0007669"/>
    <property type="project" value="InterPro"/>
</dbReference>
<dbReference type="FunFam" id="3.90.70.30:FF:000001">
    <property type="entry name" value="Glutathione gamma-glutamylcysteinyltransferase 1"/>
    <property type="match status" value="1"/>
</dbReference>
<accession>A0AAD2CQP0</accession>
<dbReference type="GO" id="GO:0046938">
    <property type="term" value="P:phytochelatin biosynthetic process"/>
    <property type="evidence" value="ECO:0007669"/>
    <property type="project" value="InterPro"/>
</dbReference>
<proteinExistence type="predicted"/>
<protein>
    <recommendedName>
        <fullName evidence="1">glutathione gamma-glutamylcysteinyltransferase</fullName>
        <ecNumber evidence="1">2.3.2.15</ecNumber>
    </recommendedName>
</protein>
<evidence type="ECO:0000256" key="4">
    <source>
        <dbReference type="ARBA" id="ARBA00022723"/>
    </source>
</evidence>
<evidence type="ECO:0000259" key="6">
    <source>
        <dbReference type="PROSITE" id="PS51443"/>
    </source>
</evidence>
<keyword evidence="2" id="KW-0104">Cadmium</keyword>
<dbReference type="PANTHER" id="PTHR33447">
    <property type="entry name" value="GLUTATHIONE GAMMA-GLUTAMYLCYSTEINYLTRANSFERASE"/>
    <property type="match status" value="1"/>
</dbReference>
<comment type="caution">
    <text evidence="7">The sequence shown here is derived from an EMBL/GenBank/DDBJ whole genome shotgun (WGS) entry which is preliminary data.</text>
</comment>
<dbReference type="Pfam" id="PF05023">
    <property type="entry name" value="Phytochelatin"/>
    <property type="match status" value="1"/>
</dbReference>
<evidence type="ECO:0000313" key="8">
    <source>
        <dbReference type="Proteomes" id="UP001295423"/>
    </source>
</evidence>
<dbReference type="InterPro" id="IPR007719">
    <property type="entry name" value="PCS_N"/>
</dbReference>
<evidence type="ECO:0000313" key="7">
    <source>
        <dbReference type="EMBL" id="CAJ1942960.1"/>
    </source>
</evidence>
<dbReference type="SUPFAM" id="SSF54001">
    <property type="entry name" value="Cysteine proteinases"/>
    <property type="match status" value="1"/>
</dbReference>